<evidence type="ECO:0000259" key="1">
    <source>
        <dbReference type="Pfam" id="PF18096"/>
    </source>
</evidence>
<organism evidence="3 4">
    <name type="scientific">Flavobacterium jumunjinense</name>
    <dbReference type="NCBI Taxonomy" id="998845"/>
    <lineage>
        <taxon>Bacteria</taxon>
        <taxon>Pseudomonadati</taxon>
        <taxon>Bacteroidota</taxon>
        <taxon>Flavobacteriia</taxon>
        <taxon>Flavobacteriales</taxon>
        <taxon>Flavobacteriaceae</taxon>
        <taxon>Flavobacterium</taxon>
    </lineage>
</organism>
<accession>A0ABV5GT25</accession>
<dbReference type="Gene3D" id="1.10.10.1110">
    <property type="entry name" value="Methyltransferase PG1098, N-terminal domain"/>
    <property type="match status" value="1"/>
</dbReference>
<keyword evidence="4" id="KW-1185">Reference proteome</keyword>
<dbReference type="RefSeq" id="WP_236456001.1">
    <property type="nucleotide sequence ID" value="NZ_CBCSGE010000003.1"/>
</dbReference>
<gene>
    <name evidence="3" type="ORF">ACFFVF_15770</name>
</gene>
<dbReference type="Proteomes" id="UP001589607">
    <property type="component" value="Unassembled WGS sequence"/>
</dbReference>
<feature type="domain" description="THUMP-like" evidence="1">
    <location>
        <begin position="322"/>
        <end position="391"/>
    </location>
</feature>
<evidence type="ECO:0000259" key="2">
    <source>
        <dbReference type="Pfam" id="PF22013"/>
    </source>
</evidence>
<proteinExistence type="predicted"/>
<reference evidence="3 4" key="1">
    <citation type="submission" date="2024-09" db="EMBL/GenBank/DDBJ databases">
        <authorList>
            <person name="Sun Q."/>
            <person name="Mori K."/>
        </authorList>
    </citation>
    <scope>NUCLEOTIDE SEQUENCE [LARGE SCALE GENOMIC DNA]</scope>
    <source>
        <strain evidence="3 4">CECT 7955</strain>
    </source>
</reference>
<keyword evidence="3" id="KW-0808">Transferase</keyword>
<dbReference type="Pfam" id="PF22013">
    <property type="entry name" value="PG_1098_Fer"/>
    <property type="match status" value="1"/>
</dbReference>
<sequence>MNHLNLFLTKEIQDFINENINSNISDLALQKHNFKTIGYSQIINQIVAKQKAKDKLPTWFTTEHIIYPPKVSIEQTSSERAAKYKSSIIEGENLIDLSGGFGIDDYYFSSVFKNVIHCEINEELSSIVSHNYKQLKKENIKCIAGESAEILKKLNSQFDCIYIDPSRRNDKKGKVFLLQDCEPNVPDLLSFYYNYTNRILIKTAPILDIQAGLNELHNVKNIHIVAVDNEVKELLWEIEKDYTNDVTLISVNLEKENDSIVKTILGKEYSPTFSLPETYLYEPNASLLKSGNFNAISEIFQFNKLHQHSHLYTSNNKIDFPGRRFKINSIIPFQKKEIKGIINSKMNVTTRNFPLKVDEIKKKYKIKDGGTVFAFFTTNIENNKIVLLCSKV</sequence>
<dbReference type="Pfam" id="PF18096">
    <property type="entry name" value="Thump_like"/>
    <property type="match status" value="1"/>
</dbReference>
<dbReference type="InterPro" id="IPR054168">
    <property type="entry name" value="PG_1098_Fer"/>
</dbReference>
<dbReference type="InterPro" id="IPR041497">
    <property type="entry name" value="Thump-like"/>
</dbReference>
<dbReference type="Gene3D" id="3.40.50.150">
    <property type="entry name" value="Vaccinia Virus protein VP39"/>
    <property type="match status" value="1"/>
</dbReference>
<dbReference type="SUPFAM" id="SSF53335">
    <property type="entry name" value="S-adenosyl-L-methionine-dependent methyltransferases"/>
    <property type="match status" value="1"/>
</dbReference>
<dbReference type="InterPro" id="IPR029063">
    <property type="entry name" value="SAM-dependent_MTases_sf"/>
</dbReference>
<name>A0ABV5GT25_9FLAO</name>
<feature type="domain" description="PG-1098 ferredoxin-like" evidence="2">
    <location>
        <begin position="279"/>
        <end position="321"/>
    </location>
</feature>
<dbReference type="GO" id="GO:0032259">
    <property type="term" value="P:methylation"/>
    <property type="evidence" value="ECO:0007669"/>
    <property type="project" value="UniProtKB-KW"/>
</dbReference>
<comment type="caution">
    <text evidence="3">The sequence shown here is derived from an EMBL/GenBank/DDBJ whole genome shotgun (WGS) entry which is preliminary data.</text>
</comment>
<evidence type="ECO:0000313" key="3">
    <source>
        <dbReference type="EMBL" id="MFB9097975.1"/>
    </source>
</evidence>
<evidence type="ECO:0000313" key="4">
    <source>
        <dbReference type="Proteomes" id="UP001589607"/>
    </source>
</evidence>
<dbReference type="GO" id="GO:0008168">
    <property type="term" value="F:methyltransferase activity"/>
    <property type="evidence" value="ECO:0007669"/>
    <property type="project" value="UniProtKB-KW"/>
</dbReference>
<dbReference type="EMBL" id="JBHMEY010000067">
    <property type="protein sequence ID" value="MFB9097975.1"/>
    <property type="molecule type" value="Genomic_DNA"/>
</dbReference>
<protein>
    <submittedName>
        <fullName evidence="3">Class I SAM-dependent methyltransferase</fullName>
    </submittedName>
</protein>
<dbReference type="CDD" id="cd02440">
    <property type="entry name" value="AdoMet_MTases"/>
    <property type="match status" value="1"/>
</dbReference>
<keyword evidence="3" id="KW-0489">Methyltransferase</keyword>